<name>A0A6J4VKE4_9BACT</name>
<accession>A0A6J4VKE4</accession>
<sequence length="63" mass="7005">WPRGRGARRRSSPAPGASERGRCARWGRSTGAAMPPTRTWPPARWPPGRARQPARAYAARRRG</sequence>
<dbReference type="AlphaFoldDB" id="A0A6J4VKE4"/>
<dbReference type="EMBL" id="CADCWL010000222">
    <property type="protein sequence ID" value="CAA9581342.1"/>
    <property type="molecule type" value="Genomic_DNA"/>
</dbReference>
<feature type="compositionally biased region" description="Basic residues" evidence="1">
    <location>
        <begin position="1"/>
        <end position="11"/>
    </location>
</feature>
<reference evidence="2" key="1">
    <citation type="submission" date="2020-02" db="EMBL/GenBank/DDBJ databases">
        <authorList>
            <person name="Meier V. D."/>
        </authorList>
    </citation>
    <scope>NUCLEOTIDE SEQUENCE</scope>
    <source>
        <strain evidence="2">AVDCRST_MAG19</strain>
    </source>
</reference>
<evidence type="ECO:0000313" key="2">
    <source>
        <dbReference type="EMBL" id="CAA9581342.1"/>
    </source>
</evidence>
<feature type="compositionally biased region" description="Low complexity" evidence="1">
    <location>
        <begin position="32"/>
        <end position="57"/>
    </location>
</feature>
<evidence type="ECO:0000256" key="1">
    <source>
        <dbReference type="SAM" id="MobiDB-lite"/>
    </source>
</evidence>
<organism evidence="2">
    <name type="scientific">uncultured Thermomicrobiales bacterium</name>
    <dbReference type="NCBI Taxonomy" id="1645740"/>
    <lineage>
        <taxon>Bacteria</taxon>
        <taxon>Pseudomonadati</taxon>
        <taxon>Thermomicrobiota</taxon>
        <taxon>Thermomicrobia</taxon>
        <taxon>Thermomicrobiales</taxon>
        <taxon>environmental samples</taxon>
    </lineage>
</organism>
<feature type="non-terminal residue" evidence="2">
    <location>
        <position position="63"/>
    </location>
</feature>
<feature type="non-terminal residue" evidence="2">
    <location>
        <position position="1"/>
    </location>
</feature>
<protein>
    <submittedName>
        <fullName evidence="2">Uncharacterized protein</fullName>
    </submittedName>
</protein>
<gene>
    <name evidence="2" type="ORF">AVDCRST_MAG19-3976</name>
</gene>
<proteinExistence type="predicted"/>
<feature type="region of interest" description="Disordered" evidence="1">
    <location>
        <begin position="1"/>
        <end position="63"/>
    </location>
</feature>